<feature type="compositionally biased region" description="Low complexity" evidence="1">
    <location>
        <begin position="157"/>
        <end position="171"/>
    </location>
</feature>
<sequence>MSYLDRDTYGIYSDTSDGPGPRLMGADTLIGEDVYNRQDEDLGDIKEIMLDMRQGQVAYAVLSFGGWLGMGDKLFAVPWQALQLDTANKRFLLDVSKEHLKNAPGFDKDNWPDMASTEFSTQIHNFYGTQQNVPGARTASGSVMGSSTGSLQSDQPGSASRSSSGSSSGTL</sequence>
<evidence type="ECO:0000313" key="4">
    <source>
        <dbReference type="Proteomes" id="UP000470302"/>
    </source>
</evidence>
<organism evidence="3 4">
    <name type="scientific">Duganella vulcania</name>
    <dbReference type="NCBI Taxonomy" id="2692166"/>
    <lineage>
        <taxon>Bacteria</taxon>
        <taxon>Pseudomonadati</taxon>
        <taxon>Pseudomonadota</taxon>
        <taxon>Betaproteobacteria</taxon>
        <taxon>Burkholderiales</taxon>
        <taxon>Oxalobacteraceae</taxon>
        <taxon>Telluria group</taxon>
        <taxon>Duganella</taxon>
    </lineage>
</organism>
<feature type="region of interest" description="Disordered" evidence="1">
    <location>
        <begin position="134"/>
        <end position="171"/>
    </location>
</feature>
<evidence type="ECO:0000256" key="1">
    <source>
        <dbReference type="SAM" id="MobiDB-lite"/>
    </source>
</evidence>
<dbReference type="InterPro" id="IPR011033">
    <property type="entry name" value="PRC_barrel-like_sf"/>
</dbReference>
<dbReference type="PANTHER" id="PTHR36505:SF1">
    <property type="entry name" value="BLR1072 PROTEIN"/>
    <property type="match status" value="1"/>
</dbReference>
<evidence type="ECO:0000313" key="3">
    <source>
        <dbReference type="EMBL" id="MYM88707.1"/>
    </source>
</evidence>
<dbReference type="Gene3D" id="2.30.30.240">
    <property type="entry name" value="PRC-barrel domain"/>
    <property type="match status" value="1"/>
</dbReference>
<gene>
    <name evidence="3" type="ORF">GTP91_16185</name>
</gene>
<feature type="domain" description="PRC-barrel" evidence="2">
    <location>
        <begin position="24"/>
        <end position="100"/>
    </location>
</feature>
<feature type="region of interest" description="Disordered" evidence="1">
    <location>
        <begin position="1"/>
        <end position="22"/>
    </location>
</feature>
<accession>A0A845G6Z4</accession>
<comment type="caution">
    <text evidence="3">The sequence shown here is derived from an EMBL/GenBank/DDBJ whole genome shotgun (WGS) entry which is preliminary data.</text>
</comment>
<protein>
    <submittedName>
        <fullName evidence="3">PRC-barrel domain containing protein</fullName>
    </submittedName>
</protein>
<dbReference type="RefSeq" id="WP_161097724.1">
    <property type="nucleotide sequence ID" value="NZ_WWCW01000053.1"/>
</dbReference>
<reference evidence="3 4" key="1">
    <citation type="submission" date="2020-01" db="EMBL/GenBank/DDBJ databases">
        <title>Novel species isolated from a subtropical stream in China.</title>
        <authorList>
            <person name="Lu H."/>
        </authorList>
    </citation>
    <scope>NUCLEOTIDE SEQUENCE [LARGE SCALE GENOMIC DNA]</scope>
    <source>
        <strain evidence="3 4">FT82W</strain>
    </source>
</reference>
<name>A0A845G6Z4_9BURK</name>
<dbReference type="Pfam" id="PF05239">
    <property type="entry name" value="PRC"/>
    <property type="match status" value="1"/>
</dbReference>
<feature type="compositionally biased region" description="Polar residues" evidence="1">
    <location>
        <begin position="134"/>
        <end position="156"/>
    </location>
</feature>
<dbReference type="PANTHER" id="PTHR36505">
    <property type="entry name" value="BLR1072 PROTEIN"/>
    <property type="match status" value="1"/>
</dbReference>
<dbReference type="SUPFAM" id="SSF50346">
    <property type="entry name" value="PRC-barrel domain"/>
    <property type="match status" value="1"/>
</dbReference>
<dbReference type="AlphaFoldDB" id="A0A845G6Z4"/>
<dbReference type="Proteomes" id="UP000470302">
    <property type="component" value="Unassembled WGS sequence"/>
</dbReference>
<dbReference type="EMBL" id="WWCW01000053">
    <property type="protein sequence ID" value="MYM88707.1"/>
    <property type="molecule type" value="Genomic_DNA"/>
</dbReference>
<proteinExistence type="predicted"/>
<evidence type="ECO:0000259" key="2">
    <source>
        <dbReference type="Pfam" id="PF05239"/>
    </source>
</evidence>
<dbReference type="InterPro" id="IPR027275">
    <property type="entry name" value="PRC-brl_dom"/>
</dbReference>